<proteinExistence type="predicted"/>
<evidence type="ECO:0000313" key="3">
    <source>
        <dbReference type="Proteomes" id="UP000246050"/>
    </source>
</evidence>
<comment type="caution">
    <text evidence="2">The sequence shown here is derived from an EMBL/GenBank/DDBJ whole genome shotgun (WGS) entry which is preliminary data.</text>
</comment>
<sequence>MVSGRFEFTDAEYAVIAPSLPAMTPQRGGRWRDRRSPAHRPGRRRPHRRPRTPPARLGPGLSLRSRLSG</sequence>
<protein>
    <submittedName>
        <fullName evidence="2">Uncharacterized protein</fullName>
    </submittedName>
</protein>
<name>A0A317DAW1_9ACTN</name>
<evidence type="ECO:0000313" key="2">
    <source>
        <dbReference type="EMBL" id="PWR09953.1"/>
    </source>
</evidence>
<dbReference type="AlphaFoldDB" id="A0A317DAW1"/>
<accession>A0A317DAW1</accession>
<feature type="region of interest" description="Disordered" evidence="1">
    <location>
        <begin position="19"/>
        <end position="69"/>
    </location>
</feature>
<feature type="compositionally biased region" description="Basic residues" evidence="1">
    <location>
        <begin position="37"/>
        <end position="51"/>
    </location>
</feature>
<dbReference type="EMBL" id="QGKS01000376">
    <property type="protein sequence ID" value="PWR09953.1"/>
    <property type="molecule type" value="Genomic_DNA"/>
</dbReference>
<gene>
    <name evidence="2" type="ORF">DKT69_29990</name>
</gene>
<dbReference type="Proteomes" id="UP000246050">
    <property type="component" value="Unassembled WGS sequence"/>
</dbReference>
<reference evidence="2 3" key="1">
    <citation type="submission" date="2018-05" db="EMBL/GenBank/DDBJ databases">
        <title>Micromonosporas from Atacama Desert.</title>
        <authorList>
            <person name="Carro L."/>
            <person name="Golinska P."/>
            <person name="Klenk H.-P."/>
            <person name="Goodfellow M."/>
        </authorList>
    </citation>
    <scope>NUCLEOTIDE SEQUENCE [LARGE SCALE GENOMIC DNA]</scope>
    <source>
        <strain evidence="2 3">4G51</strain>
    </source>
</reference>
<feature type="compositionally biased region" description="Low complexity" evidence="1">
    <location>
        <begin position="54"/>
        <end position="69"/>
    </location>
</feature>
<organism evidence="2 3">
    <name type="scientific">Micromonospora sicca</name>
    <dbReference type="NCBI Taxonomy" id="2202420"/>
    <lineage>
        <taxon>Bacteria</taxon>
        <taxon>Bacillati</taxon>
        <taxon>Actinomycetota</taxon>
        <taxon>Actinomycetes</taxon>
        <taxon>Micromonosporales</taxon>
        <taxon>Micromonosporaceae</taxon>
        <taxon>Micromonospora</taxon>
    </lineage>
</organism>
<evidence type="ECO:0000256" key="1">
    <source>
        <dbReference type="SAM" id="MobiDB-lite"/>
    </source>
</evidence>